<evidence type="ECO:0000313" key="4">
    <source>
        <dbReference type="Proteomes" id="UP000317238"/>
    </source>
</evidence>
<protein>
    <submittedName>
        <fullName evidence="3">Carbamoyl phosphate synthase-like protein</fullName>
    </submittedName>
</protein>
<evidence type="ECO:0000259" key="2">
    <source>
        <dbReference type="PROSITE" id="PS50975"/>
    </source>
</evidence>
<dbReference type="RefSeq" id="WP_146439072.1">
    <property type="nucleotide sequence ID" value="NZ_SJPL01000001.1"/>
</dbReference>
<dbReference type="InterPro" id="IPR011761">
    <property type="entry name" value="ATP-grasp"/>
</dbReference>
<reference evidence="3 4" key="1">
    <citation type="submission" date="2019-02" db="EMBL/GenBank/DDBJ databases">
        <title>Deep-cultivation of Planctomycetes and their phenomic and genomic characterization uncovers novel biology.</title>
        <authorList>
            <person name="Wiegand S."/>
            <person name="Jogler M."/>
            <person name="Boedeker C."/>
            <person name="Pinto D."/>
            <person name="Vollmers J."/>
            <person name="Rivas-Marin E."/>
            <person name="Kohn T."/>
            <person name="Peeters S.H."/>
            <person name="Heuer A."/>
            <person name="Rast P."/>
            <person name="Oberbeckmann S."/>
            <person name="Bunk B."/>
            <person name="Jeske O."/>
            <person name="Meyerdierks A."/>
            <person name="Storesund J.E."/>
            <person name="Kallscheuer N."/>
            <person name="Luecker S."/>
            <person name="Lage O.M."/>
            <person name="Pohl T."/>
            <person name="Merkel B.J."/>
            <person name="Hornburger P."/>
            <person name="Mueller R.-W."/>
            <person name="Bruemmer F."/>
            <person name="Labrenz M."/>
            <person name="Spormann A.M."/>
            <person name="Op Den Camp H."/>
            <person name="Overmann J."/>
            <person name="Amann R."/>
            <person name="Jetten M.S.M."/>
            <person name="Mascher T."/>
            <person name="Medema M.H."/>
            <person name="Devos D.P."/>
            <person name="Kaster A.-K."/>
            <person name="Ovreas L."/>
            <person name="Rohde M."/>
            <person name="Galperin M.Y."/>
            <person name="Jogler C."/>
        </authorList>
    </citation>
    <scope>NUCLEOTIDE SEQUENCE [LARGE SCALE GENOMIC DNA]</scope>
    <source>
        <strain evidence="3 4">Pan14r</strain>
    </source>
</reference>
<dbReference type="GO" id="GO:0005524">
    <property type="term" value="F:ATP binding"/>
    <property type="evidence" value="ECO:0007669"/>
    <property type="project" value="UniProtKB-UniRule"/>
</dbReference>
<keyword evidence="4" id="KW-1185">Reference proteome</keyword>
<dbReference type="SUPFAM" id="SSF56059">
    <property type="entry name" value="Glutathione synthetase ATP-binding domain-like"/>
    <property type="match status" value="1"/>
</dbReference>
<dbReference type="PIRSF" id="PIRSF016766">
    <property type="entry name" value="UCP016766_ATPgrasp"/>
    <property type="match status" value="1"/>
</dbReference>
<comment type="caution">
    <text evidence="3">The sequence shown here is derived from an EMBL/GenBank/DDBJ whole genome shotgun (WGS) entry which is preliminary data.</text>
</comment>
<dbReference type="OrthoDB" id="271331at2"/>
<accession>A0A5C5Y6G8</accession>
<feature type="domain" description="ATP-grasp" evidence="2">
    <location>
        <begin position="134"/>
        <end position="314"/>
    </location>
</feature>
<sequence length="348" mass="37154">MRVFVAEFICGGGFLHTSVDGISESLRREGAAMLSALVEDTAGVADVVTPVDTRLNPSLVDVDRLSIRPVDPAGGPIWAQWIESAAGCDHAIIVAPESNGHLAQGIAMLRAAGIDCVAGSGDFLRVASDKILTAKTLHTAGVKHPLFMAEGERRHRRQLAKCDRFILKPRDGCGTQMIAKFDDLDTAISQMTPQDILQEFRPGRPVSIALIADDAGLKFLPAAAQFFDAETCIYSGGRGPLCDDDQRRAMALASRAIEAMPPRARGYIGIDLILGDRPGDDCVIEINPRLTTSYVGLRRMTSCNLAAQILGIETQAICCDVGVDDVSWTSEGDIAVATEIPLSDAGRP</sequence>
<dbReference type="Gene3D" id="3.40.50.11770">
    <property type="match status" value="1"/>
</dbReference>
<dbReference type="PROSITE" id="PS50975">
    <property type="entry name" value="ATP_GRASP"/>
    <property type="match status" value="1"/>
</dbReference>
<gene>
    <name evidence="3" type="ORF">Pan14r_21510</name>
</gene>
<evidence type="ECO:0000256" key="1">
    <source>
        <dbReference type="PROSITE-ProRule" id="PRU00409"/>
    </source>
</evidence>
<dbReference type="GO" id="GO:0046872">
    <property type="term" value="F:metal ion binding"/>
    <property type="evidence" value="ECO:0007669"/>
    <property type="project" value="InterPro"/>
</dbReference>
<dbReference type="InterPro" id="IPR040803">
    <property type="entry name" value="MfnD_preATP-grasp"/>
</dbReference>
<dbReference type="InterPro" id="IPR024710">
    <property type="entry name" value="MfnD"/>
</dbReference>
<dbReference type="InterPro" id="IPR003806">
    <property type="entry name" value="ATP-grasp_PylC-type"/>
</dbReference>
<name>A0A5C5Y6G8_9PLAN</name>
<keyword evidence="1" id="KW-0547">Nucleotide-binding</keyword>
<dbReference type="Proteomes" id="UP000317238">
    <property type="component" value="Unassembled WGS sequence"/>
</dbReference>
<organism evidence="3 4">
    <name type="scientific">Crateriforma conspicua</name>
    <dbReference type="NCBI Taxonomy" id="2527996"/>
    <lineage>
        <taxon>Bacteria</taxon>
        <taxon>Pseudomonadati</taxon>
        <taxon>Planctomycetota</taxon>
        <taxon>Planctomycetia</taxon>
        <taxon>Planctomycetales</taxon>
        <taxon>Planctomycetaceae</taxon>
        <taxon>Crateriforma</taxon>
    </lineage>
</organism>
<dbReference type="EMBL" id="SJPL01000001">
    <property type="protein sequence ID" value="TWT69855.1"/>
    <property type="molecule type" value="Genomic_DNA"/>
</dbReference>
<proteinExistence type="predicted"/>
<dbReference type="Pfam" id="PF02655">
    <property type="entry name" value="ATP-grasp_3"/>
    <property type="match status" value="1"/>
</dbReference>
<dbReference type="Gene3D" id="3.30.470.20">
    <property type="entry name" value="ATP-grasp fold, B domain"/>
    <property type="match status" value="1"/>
</dbReference>
<keyword evidence="1" id="KW-0067">ATP-binding</keyword>
<dbReference type="AlphaFoldDB" id="A0A5C5Y6G8"/>
<dbReference type="Pfam" id="PF18301">
    <property type="entry name" value="preATP-grasp_3"/>
    <property type="match status" value="1"/>
</dbReference>
<evidence type="ECO:0000313" key="3">
    <source>
        <dbReference type="EMBL" id="TWT69855.1"/>
    </source>
</evidence>